<evidence type="ECO:0000256" key="8">
    <source>
        <dbReference type="SAM" id="MobiDB-lite"/>
    </source>
</evidence>
<gene>
    <name evidence="10" type="ORF">PVAG01_09383</name>
</gene>
<protein>
    <submittedName>
        <fullName evidence="10">Nuclear protein</fullName>
    </submittedName>
</protein>
<name>A0ABR4P775_9HELO</name>
<feature type="region of interest" description="Disordered" evidence="8">
    <location>
        <begin position="1"/>
        <end position="116"/>
    </location>
</feature>
<dbReference type="EMBL" id="JBFCZG010000008">
    <property type="protein sequence ID" value="KAL3419161.1"/>
    <property type="molecule type" value="Genomic_DNA"/>
</dbReference>
<evidence type="ECO:0000259" key="9">
    <source>
        <dbReference type="Pfam" id="PF04696"/>
    </source>
</evidence>
<dbReference type="PANTHER" id="PTHR12707:SF0">
    <property type="entry name" value="PININ"/>
    <property type="match status" value="1"/>
</dbReference>
<evidence type="ECO:0000256" key="5">
    <source>
        <dbReference type="ARBA" id="ARBA00023163"/>
    </source>
</evidence>
<accession>A0ABR4P775</accession>
<evidence type="ECO:0000256" key="7">
    <source>
        <dbReference type="ARBA" id="ARBA00023242"/>
    </source>
</evidence>
<keyword evidence="3" id="KW-0507">mRNA processing</keyword>
<dbReference type="Pfam" id="PF04696">
    <property type="entry name" value="Pinin_SDK_memA"/>
    <property type="match status" value="1"/>
</dbReference>
<dbReference type="InterPro" id="IPR039853">
    <property type="entry name" value="Pinin"/>
</dbReference>
<evidence type="ECO:0000256" key="2">
    <source>
        <dbReference type="ARBA" id="ARBA00010386"/>
    </source>
</evidence>
<feature type="domain" description="Pinin/SDK/MemA protein" evidence="9">
    <location>
        <begin position="67"/>
        <end position="182"/>
    </location>
</feature>
<dbReference type="PANTHER" id="PTHR12707">
    <property type="entry name" value="PINN"/>
    <property type="match status" value="1"/>
</dbReference>
<keyword evidence="6" id="KW-0508">mRNA splicing</keyword>
<keyword evidence="11" id="KW-1185">Reference proteome</keyword>
<feature type="region of interest" description="Disordered" evidence="8">
    <location>
        <begin position="197"/>
        <end position="261"/>
    </location>
</feature>
<feature type="compositionally biased region" description="Low complexity" evidence="8">
    <location>
        <begin position="205"/>
        <end position="217"/>
    </location>
</feature>
<feature type="compositionally biased region" description="Basic and acidic residues" evidence="8">
    <location>
        <begin position="251"/>
        <end position="261"/>
    </location>
</feature>
<feature type="compositionally biased region" description="Basic and acidic residues" evidence="8">
    <location>
        <begin position="95"/>
        <end position="116"/>
    </location>
</feature>
<dbReference type="Proteomes" id="UP001629113">
    <property type="component" value="Unassembled WGS sequence"/>
</dbReference>
<evidence type="ECO:0000256" key="4">
    <source>
        <dbReference type="ARBA" id="ARBA00023015"/>
    </source>
</evidence>
<dbReference type="InterPro" id="IPR006786">
    <property type="entry name" value="Pinin_SDK_MemA"/>
</dbReference>
<evidence type="ECO:0000313" key="11">
    <source>
        <dbReference type="Proteomes" id="UP001629113"/>
    </source>
</evidence>
<organism evidence="10 11">
    <name type="scientific">Phlyctema vagabunda</name>
    <dbReference type="NCBI Taxonomy" id="108571"/>
    <lineage>
        <taxon>Eukaryota</taxon>
        <taxon>Fungi</taxon>
        <taxon>Dikarya</taxon>
        <taxon>Ascomycota</taxon>
        <taxon>Pezizomycotina</taxon>
        <taxon>Leotiomycetes</taxon>
        <taxon>Helotiales</taxon>
        <taxon>Dermateaceae</taxon>
        <taxon>Phlyctema</taxon>
    </lineage>
</organism>
<comment type="subcellular location">
    <subcellularLocation>
        <location evidence="1">Nucleus</location>
    </subcellularLocation>
</comment>
<reference evidence="10 11" key="1">
    <citation type="submission" date="2024-06" db="EMBL/GenBank/DDBJ databases">
        <title>Complete genome of Phlyctema vagabunda strain 19-DSS-EL-015.</title>
        <authorList>
            <person name="Fiorenzani C."/>
        </authorList>
    </citation>
    <scope>NUCLEOTIDE SEQUENCE [LARGE SCALE GENOMIC DNA]</scope>
    <source>
        <strain evidence="10 11">19-DSS-EL-015</strain>
    </source>
</reference>
<keyword evidence="4" id="KW-0805">Transcription regulation</keyword>
<proteinExistence type="inferred from homology"/>
<feature type="compositionally biased region" description="Polar residues" evidence="8">
    <location>
        <begin position="80"/>
        <end position="92"/>
    </location>
</feature>
<evidence type="ECO:0000256" key="3">
    <source>
        <dbReference type="ARBA" id="ARBA00022664"/>
    </source>
</evidence>
<keyword evidence="5" id="KW-0804">Transcription</keyword>
<evidence type="ECO:0000313" key="10">
    <source>
        <dbReference type="EMBL" id="KAL3419161.1"/>
    </source>
</evidence>
<evidence type="ECO:0000256" key="1">
    <source>
        <dbReference type="ARBA" id="ARBA00004123"/>
    </source>
</evidence>
<comment type="caution">
    <text evidence="10">The sequence shown here is derived from an EMBL/GenBank/DDBJ whole genome shotgun (WGS) entry which is preliminary data.</text>
</comment>
<sequence length="275" mass="30380">MAESKAPIASAVILPDEAPTSPRAKRRQSSASEATSKRPRLSSPPTTFESPRLSKDGGSSRGSSLNKEERKRGLRLFSGLLNTLSQTTSTGQQKKRLEIEKRQQEKAKQQKVEDEGRKVEKLAKLKEVRKSEQIKFDEQSMRIRHSNSLAMAHFLCTKTEPKLYYKPWELLPGDEERINSQIADAKAIAEREVADFRARHPPPATTTGEADDTATITNSTSKETVGEPLAETPSAPDVKDTTNIQAPASAEADKELSDIHNGEVVVEAEEDTVIY</sequence>
<evidence type="ECO:0000256" key="6">
    <source>
        <dbReference type="ARBA" id="ARBA00023187"/>
    </source>
</evidence>
<comment type="similarity">
    <text evidence="2">Belongs to the pinin family.</text>
</comment>
<keyword evidence="7" id="KW-0539">Nucleus</keyword>